<name>A0ABP9BZ51_9SPHI</name>
<dbReference type="Gene3D" id="3.40.50.1820">
    <property type="entry name" value="alpha/beta hydrolase"/>
    <property type="match status" value="1"/>
</dbReference>
<dbReference type="InterPro" id="IPR049492">
    <property type="entry name" value="BD-FAE-like_dom"/>
</dbReference>
<dbReference type="Pfam" id="PF20434">
    <property type="entry name" value="BD-FAE"/>
    <property type="match status" value="1"/>
</dbReference>
<keyword evidence="5" id="KW-1185">Reference proteome</keyword>
<feature type="domain" description="BD-FAE-like" evidence="3">
    <location>
        <begin position="66"/>
        <end position="263"/>
    </location>
</feature>
<accession>A0ABP9BZ51</accession>
<evidence type="ECO:0000313" key="5">
    <source>
        <dbReference type="Proteomes" id="UP001501411"/>
    </source>
</evidence>
<evidence type="ECO:0000256" key="2">
    <source>
        <dbReference type="SAM" id="SignalP"/>
    </source>
</evidence>
<dbReference type="PANTHER" id="PTHR48081:SF6">
    <property type="entry name" value="PEPTIDASE S9 PROLYL OLIGOPEPTIDASE CATALYTIC DOMAIN-CONTAINING PROTEIN"/>
    <property type="match status" value="1"/>
</dbReference>
<keyword evidence="2" id="KW-0732">Signal</keyword>
<reference evidence="5" key="1">
    <citation type="journal article" date="2019" name="Int. J. Syst. Evol. Microbiol.">
        <title>The Global Catalogue of Microorganisms (GCM) 10K type strain sequencing project: providing services to taxonomists for standard genome sequencing and annotation.</title>
        <authorList>
            <consortium name="The Broad Institute Genomics Platform"/>
            <consortium name="The Broad Institute Genome Sequencing Center for Infectious Disease"/>
            <person name="Wu L."/>
            <person name="Ma J."/>
        </authorList>
    </citation>
    <scope>NUCLEOTIDE SEQUENCE [LARGE SCALE GENOMIC DNA]</scope>
    <source>
        <strain evidence="5">JCM 18200</strain>
    </source>
</reference>
<dbReference type="InterPro" id="IPR050300">
    <property type="entry name" value="GDXG_lipolytic_enzyme"/>
</dbReference>
<keyword evidence="1" id="KW-0378">Hydrolase</keyword>
<organism evidence="4 5">
    <name type="scientific">Olivibacter ginsenosidimutans</name>
    <dbReference type="NCBI Taxonomy" id="1176537"/>
    <lineage>
        <taxon>Bacteria</taxon>
        <taxon>Pseudomonadati</taxon>
        <taxon>Bacteroidota</taxon>
        <taxon>Sphingobacteriia</taxon>
        <taxon>Sphingobacteriales</taxon>
        <taxon>Sphingobacteriaceae</taxon>
        <taxon>Olivibacter</taxon>
    </lineage>
</organism>
<protein>
    <recommendedName>
        <fullName evidence="3">BD-FAE-like domain-containing protein</fullName>
    </recommendedName>
</protein>
<dbReference type="SUPFAM" id="SSF53474">
    <property type="entry name" value="alpha/beta-Hydrolases"/>
    <property type="match status" value="1"/>
</dbReference>
<dbReference type="PANTHER" id="PTHR48081">
    <property type="entry name" value="AB HYDROLASE SUPERFAMILY PROTEIN C4A8.06C"/>
    <property type="match status" value="1"/>
</dbReference>
<feature type="signal peptide" evidence="2">
    <location>
        <begin position="1"/>
        <end position="25"/>
    </location>
</feature>
<comment type="caution">
    <text evidence="4">The sequence shown here is derived from an EMBL/GenBank/DDBJ whole genome shotgun (WGS) entry which is preliminary data.</text>
</comment>
<gene>
    <name evidence="4" type="ORF">GCM10023231_31820</name>
</gene>
<sequence length="307" mass="34078">MQTKTIKAFCVTVMLVAFVFCHAQKQIPLYENKIPNSKPASNRERKEANEQVDTLVYRVSIPDLTVFQPPPDKANGTAVIICPGGGYHVLLFKREGSDIAKALAEHGVTAFVLKYRLPDEEIMVDKAIGPLQDAQQAIRIVREGAARWGINPRRIGMMGFSAGGHLAATAGTHFGKAYVNHPEQISLRPDFLLLINPVISMTDSIGHVGSRNCLLGANPPSEQIRLFSNELHINAQTPPTFLVHAVTDEVVPVENSLSFYQALRKYHVAVGLHIYAKGEHGFLSAPPFKEWFGRCIYWMEAQNLLQR</sequence>
<dbReference type="InterPro" id="IPR029058">
    <property type="entry name" value="AB_hydrolase_fold"/>
</dbReference>
<evidence type="ECO:0000313" key="4">
    <source>
        <dbReference type="EMBL" id="GAA4800670.1"/>
    </source>
</evidence>
<evidence type="ECO:0000259" key="3">
    <source>
        <dbReference type="Pfam" id="PF20434"/>
    </source>
</evidence>
<dbReference type="EMBL" id="BAABIQ010000041">
    <property type="protein sequence ID" value="GAA4800670.1"/>
    <property type="molecule type" value="Genomic_DNA"/>
</dbReference>
<proteinExistence type="predicted"/>
<dbReference type="RefSeq" id="WP_345233060.1">
    <property type="nucleotide sequence ID" value="NZ_BAABIQ010000041.1"/>
</dbReference>
<dbReference type="Proteomes" id="UP001501411">
    <property type="component" value="Unassembled WGS sequence"/>
</dbReference>
<feature type="chain" id="PRO_5045038933" description="BD-FAE-like domain-containing protein" evidence="2">
    <location>
        <begin position="26"/>
        <end position="307"/>
    </location>
</feature>
<evidence type="ECO:0000256" key="1">
    <source>
        <dbReference type="ARBA" id="ARBA00022801"/>
    </source>
</evidence>